<dbReference type="PANTHER" id="PTHR45947:SF3">
    <property type="entry name" value="SULFOQUINOVOSYL TRANSFERASE SQD2"/>
    <property type="match status" value="1"/>
</dbReference>
<protein>
    <submittedName>
        <fullName evidence="5">Glycosyltransferase</fullName>
    </submittedName>
</protein>
<dbReference type="RefSeq" id="WP_208261785.1">
    <property type="nucleotide sequence ID" value="NZ_JAGEOJ010000022.1"/>
</dbReference>
<reference evidence="5" key="1">
    <citation type="submission" date="2021-03" db="EMBL/GenBank/DDBJ databases">
        <authorList>
            <person name="Kanchanasin P."/>
            <person name="Saeng-In P."/>
            <person name="Phongsopitanun W."/>
            <person name="Yuki M."/>
            <person name="Kudo T."/>
            <person name="Ohkuma M."/>
            <person name="Tanasupawat S."/>
        </authorList>
    </citation>
    <scope>NUCLEOTIDE SEQUENCE</scope>
    <source>
        <strain evidence="5">GKU 128</strain>
    </source>
</reference>
<keyword evidence="1" id="KW-0328">Glycosyltransferase</keyword>
<dbReference type="EMBL" id="JAGEOJ010000022">
    <property type="protein sequence ID" value="MBO2453766.1"/>
    <property type="molecule type" value="Genomic_DNA"/>
</dbReference>
<evidence type="ECO:0000256" key="2">
    <source>
        <dbReference type="ARBA" id="ARBA00022679"/>
    </source>
</evidence>
<keyword evidence="6" id="KW-1185">Reference proteome</keyword>
<evidence type="ECO:0000259" key="4">
    <source>
        <dbReference type="Pfam" id="PF13439"/>
    </source>
</evidence>
<accession>A0A939PS50</accession>
<evidence type="ECO:0000313" key="6">
    <source>
        <dbReference type="Proteomes" id="UP000669179"/>
    </source>
</evidence>
<proteinExistence type="predicted"/>
<organism evidence="5 6">
    <name type="scientific">Actinomadura barringtoniae</name>
    <dbReference type="NCBI Taxonomy" id="1427535"/>
    <lineage>
        <taxon>Bacteria</taxon>
        <taxon>Bacillati</taxon>
        <taxon>Actinomycetota</taxon>
        <taxon>Actinomycetes</taxon>
        <taxon>Streptosporangiales</taxon>
        <taxon>Thermomonosporaceae</taxon>
        <taxon>Actinomadura</taxon>
    </lineage>
</organism>
<dbReference type="Proteomes" id="UP000669179">
    <property type="component" value="Unassembled WGS sequence"/>
</dbReference>
<name>A0A939PS50_9ACTN</name>
<evidence type="ECO:0000313" key="5">
    <source>
        <dbReference type="EMBL" id="MBO2453766.1"/>
    </source>
</evidence>
<evidence type="ECO:0000256" key="1">
    <source>
        <dbReference type="ARBA" id="ARBA00022676"/>
    </source>
</evidence>
<dbReference type="GO" id="GO:0016757">
    <property type="term" value="F:glycosyltransferase activity"/>
    <property type="evidence" value="ECO:0007669"/>
    <property type="project" value="UniProtKB-KW"/>
</dbReference>
<dbReference type="Pfam" id="PF00534">
    <property type="entry name" value="Glycos_transf_1"/>
    <property type="match status" value="1"/>
</dbReference>
<feature type="domain" description="Glycosyl transferase family 1" evidence="3">
    <location>
        <begin position="223"/>
        <end position="376"/>
    </location>
</feature>
<dbReference type="Pfam" id="PF13439">
    <property type="entry name" value="Glyco_transf_4"/>
    <property type="match status" value="1"/>
</dbReference>
<keyword evidence="2" id="KW-0808">Transferase</keyword>
<dbReference type="InterPro" id="IPR028098">
    <property type="entry name" value="Glyco_trans_4-like_N"/>
</dbReference>
<dbReference type="SUPFAM" id="SSF53756">
    <property type="entry name" value="UDP-Glycosyltransferase/glycogen phosphorylase"/>
    <property type="match status" value="1"/>
</dbReference>
<dbReference type="Gene3D" id="3.40.50.2000">
    <property type="entry name" value="Glycogen Phosphorylase B"/>
    <property type="match status" value="2"/>
</dbReference>
<comment type="caution">
    <text evidence="5">The sequence shown here is derived from an EMBL/GenBank/DDBJ whole genome shotgun (WGS) entry which is preliminary data.</text>
</comment>
<sequence length="395" mass="41666">MRIVQLANLYSPVSGGLRTAVDRLGRGYVEAGHERALVVPGREFTRTETDGGLVVTVPGPSVAPGYRFVLDPRPVLRVLAGLDPDVIEVSDKATLTVAARWARRRGVRSVLFSHERLDAILAPRTPRWVPLETAADRWNRHLASAFDAIVVTSAFAAAEFARVNAPSLHRVPLGVDLDTFHPAHADPAAALATLSMLAKAGPAAAATEALSANGEATAQAVSSEPVRLVHLGRLSTEKRPDIALGTVRELMRRGIAVHLDVVGDGPRSAALEAIAEREDLPVWFHGHVPGRSEVAALLANADVALATCPVESFGLAVLEALACGTPVVAADRGASHELLAPGAGVAVAPEDVAFADGVEQLLRQPAALRRMSARARAERYPWDATVAGMLEVLTA</sequence>
<feature type="domain" description="Glycosyltransferase subfamily 4-like N-terminal" evidence="4">
    <location>
        <begin position="15"/>
        <end position="178"/>
    </location>
</feature>
<dbReference type="GO" id="GO:1901137">
    <property type="term" value="P:carbohydrate derivative biosynthetic process"/>
    <property type="evidence" value="ECO:0007669"/>
    <property type="project" value="UniProtKB-ARBA"/>
</dbReference>
<dbReference type="AlphaFoldDB" id="A0A939PS50"/>
<dbReference type="PANTHER" id="PTHR45947">
    <property type="entry name" value="SULFOQUINOVOSYL TRANSFERASE SQD2"/>
    <property type="match status" value="1"/>
</dbReference>
<gene>
    <name evidence="5" type="ORF">J4573_42220</name>
</gene>
<evidence type="ECO:0000259" key="3">
    <source>
        <dbReference type="Pfam" id="PF00534"/>
    </source>
</evidence>
<dbReference type="InterPro" id="IPR050194">
    <property type="entry name" value="Glycosyltransferase_grp1"/>
</dbReference>
<dbReference type="InterPro" id="IPR001296">
    <property type="entry name" value="Glyco_trans_1"/>
</dbReference>